<evidence type="ECO:0000259" key="1">
    <source>
        <dbReference type="Pfam" id="PF12392"/>
    </source>
</evidence>
<dbReference type="EMBL" id="WBKH01000007">
    <property type="protein sequence ID" value="KAB1477844.1"/>
    <property type="molecule type" value="Genomic_DNA"/>
</dbReference>
<evidence type="ECO:0000313" key="3">
    <source>
        <dbReference type="Proteomes" id="UP000434554"/>
    </source>
</evidence>
<name>A0A833FH53_9FIRM</name>
<evidence type="ECO:0000313" key="2">
    <source>
        <dbReference type="EMBL" id="KAB1477844.1"/>
    </source>
</evidence>
<dbReference type="AlphaFoldDB" id="A0A833FH53"/>
<dbReference type="GeneID" id="83054845"/>
<dbReference type="InterPro" id="IPR020988">
    <property type="entry name" value="Pept_U32_collagenase"/>
</dbReference>
<gene>
    <name evidence="2" type="ORF">F8R14_07070</name>
</gene>
<dbReference type="PROSITE" id="PS01276">
    <property type="entry name" value="PEPTIDASE_U32"/>
    <property type="match status" value="1"/>
</dbReference>
<proteinExistence type="predicted"/>
<reference evidence="2 3" key="1">
    <citation type="submission" date="2019-09" db="EMBL/GenBank/DDBJ databases">
        <title>Draft genome sequence of 3 type strains from the CCUG.</title>
        <authorList>
            <person name="Pineiro-Iglesias B."/>
            <person name="Tunovic T."/>
            <person name="Unosson C."/>
            <person name="Inganas E."/>
            <person name="Ohlen M."/>
            <person name="Cardew S."/>
            <person name="Jensie-Markopoulos S."/>
            <person name="Salva-Serra F."/>
            <person name="Jaen-Luchoro D."/>
            <person name="Karlsson R."/>
            <person name="Svensson-Stadler L."/>
            <person name="Chun J."/>
            <person name="Moore E."/>
        </authorList>
    </citation>
    <scope>NUCLEOTIDE SEQUENCE [LARGE SCALE GENOMIC DNA]</scope>
    <source>
        <strain evidence="2 3">CCUG 65427</strain>
    </source>
</reference>
<sequence>MELLAPAGTSENFLAALEAGADAIYLGGKAFNARANADNFDIEELAEAVRLAHLLDVSVFVTVNILIGDAELKDLKEYLRELERINVDAIIVQDLAVAELAKRVAPKLHLHASTQLTATNMGTVRFLERMGFSRVVLAREMSLDEIKTICREAKAEIEVFVHGALCVCYSGQCLMSSFIGGRSGNRGACAQPCRLPYELINGEGKVINAEDEAYIMSPKDLNYSEHMAELMEAGVASFKVEGRMKKASYVKEVIGTYRQIIDRAGQTIEEDQEHLAAGFNRGFSTAYLENRSSREMITAVAPGNRGKRIGPSDDGPKKTDWQNLQEFSRKYDVHAYLDGQEGAAPTLTLLMDDGTTVTVSGDYVVQRAHKTPTSHEKVWEQLGRLGTTVFRLASVYMPEEPFMWPSSVLNQIRRDGIARLEDILLEKHAKAMATVLSRIEGAIADEIKDRPSYKSMMTDDAETAGKAIAQRTGNQPAVPLVSVQLDEEWQVIAAIEAGAQKIIFGGDRLQRKPYDLSIYNRVVELCHAHKVPCVLLTPRIVRESEFEAYRPTLEAIIAAKPDAISIHFLGALEWLQMLGYKGAVEGDSSLQLFNKEAVRQVTDLGLSSVVVSQEATLHQISGIIRHSQIPVECVVHGLTELMISEYCVISSFAGTGCKTNCPAPCLKDSYRLRDRMGEEFPLRTDPYCRMHIMNSRMLDMRAYIPDLVKRGIAVLRIDGRQQSKEWLRDTIEAYRGILAHTSPVPPKNESLPITRGHYFKGIF</sequence>
<comment type="caution">
    <text evidence="2">The sequence shown here is derived from an EMBL/GenBank/DDBJ whole genome shotgun (WGS) entry which is preliminary data.</text>
</comment>
<dbReference type="Proteomes" id="UP000434554">
    <property type="component" value="Unassembled WGS sequence"/>
</dbReference>
<dbReference type="Pfam" id="PF12392">
    <property type="entry name" value="DUF3656"/>
    <property type="match status" value="1"/>
</dbReference>
<dbReference type="PANTHER" id="PTHR30217">
    <property type="entry name" value="PEPTIDASE U32 FAMILY"/>
    <property type="match status" value="1"/>
</dbReference>
<dbReference type="PANTHER" id="PTHR30217:SF10">
    <property type="entry name" value="23S RRNA 5-HYDROXYCYTIDINE C2501 SYNTHASE"/>
    <property type="match status" value="1"/>
</dbReference>
<accession>A0A833FH53</accession>
<protein>
    <submittedName>
        <fullName evidence="2">U32 family peptidase</fullName>
    </submittedName>
</protein>
<dbReference type="Pfam" id="PF01136">
    <property type="entry name" value="Peptidase_U32"/>
    <property type="match status" value="2"/>
</dbReference>
<dbReference type="InterPro" id="IPR051454">
    <property type="entry name" value="RNA/ubiquinone_mod_enzymes"/>
</dbReference>
<organism evidence="2 3">
    <name type="scientific">Veillonella seminalis</name>
    <dbReference type="NCBI Taxonomy" id="1502943"/>
    <lineage>
        <taxon>Bacteria</taxon>
        <taxon>Bacillati</taxon>
        <taxon>Bacillota</taxon>
        <taxon>Negativicutes</taxon>
        <taxon>Veillonellales</taxon>
        <taxon>Veillonellaceae</taxon>
        <taxon>Veillonella</taxon>
    </lineage>
</organism>
<dbReference type="RefSeq" id="WP_127007680.1">
    <property type="nucleotide sequence ID" value="NZ_CALMIE010000097.1"/>
</dbReference>
<feature type="domain" description="Peptidase U32 collagenase" evidence="1">
    <location>
        <begin position="326"/>
        <end position="423"/>
    </location>
</feature>
<dbReference type="InterPro" id="IPR001539">
    <property type="entry name" value="Peptidase_U32"/>
</dbReference>